<proteinExistence type="predicted"/>
<dbReference type="AlphaFoldDB" id="A0AA96WU51"/>
<protein>
    <submittedName>
        <fullName evidence="1">Uncharacterized protein</fullName>
    </submittedName>
</protein>
<name>A0AA96WU51_LEPBY</name>
<gene>
    <name evidence="1" type="ORF">Q2T42_26065</name>
</gene>
<reference evidence="1" key="2">
    <citation type="submission" date="2023-07" db="EMBL/GenBank/DDBJ databases">
        <authorList>
            <person name="Bai X.-H."/>
            <person name="Wang H.-H."/>
            <person name="Wang J."/>
            <person name="Ma M.-Y."/>
            <person name="Hu H.-H."/>
            <person name="Song Z.-L."/>
            <person name="Ma H.-G."/>
            <person name="Fan Y."/>
            <person name="Du C.-Y."/>
            <person name="Xu J.-C."/>
        </authorList>
    </citation>
    <scope>NUCLEOTIDE SEQUENCE</scope>
    <source>
        <strain evidence="1">CZ1</strain>
    </source>
</reference>
<dbReference type="EMBL" id="CP130144">
    <property type="protein sequence ID" value="WNZ45258.1"/>
    <property type="molecule type" value="Genomic_DNA"/>
</dbReference>
<evidence type="ECO:0000313" key="1">
    <source>
        <dbReference type="EMBL" id="WNZ45258.1"/>
    </source>
</evidence>
<accession>A0AA96WU51</accession>
<reference evidence="1" key="1">
    <citation type="journal article" date="2023" name="Plants (Basel)">
        <title>Genomic Analysis of Leptolyngbya boryana CZ1 Reveals Efficient Carbon Fixation Modules.</title>
        <authorList>
            <person name="Bai X."/>
            <person name="Wang H."/>
            <person name="Cheng W."/>
            <person name="Wang J."/>
            <person name="Ma M."/>
            <person name="Hu H."/>
            <person name="Song Z."/>
            <person name="Ma H."/>
            <person name="Fan Y."/>
            <person name="Du C."/>
            <person name="Xu J."/>
        </authorList>
    </citation>
    <scope>NUCLEOTIDE SEQUENCE</scope>
    <source>
        <strain evidence="1">CZ1</strain>
    </source>
</reference>
<sequence>MSKAYIVVEGPTDAAILRKILPSESLQQVKFIDGEGKYGAVSMARKLLMTEHIPTALVIDAGTDHASMVHEQQDLDYLLRLAADGTPFQILMAVPAIEVLFFQDRGFLEQLLGRTFTDLEWQLASQQPRQLLNTVQGGYQRFVETAIAHLNGEAIAMLRQHPLIQDLIKFLITLEGLSTEAFASS</sequence>
<dbReference type="RefSeq" id="WP_316426981.1">
    <property type="nucleotide sequence ID" value="NZ_CP130144.1"/>
</dbReference>
<organism evidence="1">
    <name type="scientific">Leptolyngbya boryana CZ1</name>
    <dbReference type="NCBI Taxonomy" id="3060204"/>
    <lineage>
        <taxon>Bacteria</taxon>
        <taxon>Bacillati</taxon>
        <taxon>Cyanobacteriota</taxon>
        <taxon>Cyanophyceae</taxon>
        <taxon>Leptolyngbyales</taxon>
        <taxon>Leptolyngbyaceae</taxon>
        <taxon>Leptolyngbya group</taxon>
        <taxon>Leptolyngbya</taxon>
    </lineage>
</organism>